<dbReference type="InterPro" id="IPR022689">
    <property type="entry name" value="Iron_dep_repressor"/>
</dbReference>
<organism evidence="3 4">
    <name type="scientific">Paenibacillus zeisoli</name>
    <dbReference type="NCBI Taxonomy" id="2496267"/>
    <lineage>
        <taxon>Bacteria</taxon>
        <taxon>Bacillati</taxon>
        <taxon>Bacillota</taxon>
        <taxon>Bacilli</taxon>
        <taxon>Bacillales</taxon>
        <taxon>Paenibacillaceae</taxon>
        <taxon>Paenibacillus</taxon>
    </lineage>
</organism>
<evidence type="ECO:0000259" key="2">
    <source>
        <dbReference type="PROSITE" id="PS50995"/>
    </source>
</evidence>
<reference evidence="3 4" key="1">
    <citation type="submission" date="2018-12" db="EMBL/GenBank/DDBJ databases">
        <authorList>
            <person name="Sun L."/>
            <person name="Chen Z."/>
        </authorList>
    </citation>
    <scope>NUCLEOTIDE SEQUENCE [LARGE SCALE GENOMIC DNA]</scope>
    <source>
        <strain evidence="3 4">3-5-3</strain>
    </source>
</reference>
<dbReference type="GO" id="GO:0046914">
    <property type="term" value="F:transition metal ion binding"/>
    <property type="evidence" value="ECO:0007669"/>
    <property type="project" value="InterPro"/>
</dbReference>
<dbReference type="InterPro" id="IPR011991">
    <property type="entry name" value="ArsR-like_HTH"/>
</dbReference>
<keyword evidence="4" id="KW-1185">Reference proteome</keyword>
<dbReference type="GO" id="GO:0003700">
    <property type="term" value="F:DNA-binding transcription factor activity"/>
    <property type="evidence" value="ECO:0007669"/>
    <property type="project" value="InterPro"/>
</dbReference>
<dbReference type="RefSeq" id="WP_127198499.1">
    <property type="nucleotide sequence ID" value="NZ_RZNX01000002.1"/>
</dbReference>
<dbReference type="Proteomes" id="UP000272464">
    <property type="component" value="Unassembled WGS sequence"/>
</dbReference>
<dbReference type="SMART" id="SM00529">
    <property type="entry name" value="HTH_DTXR"/>
    <property type="match status" value="1"/>
</dbReference>
<protein>
    <submittedName>
        <fullName evidence="3">MarR family transcriptional regulator</fullName>
    </submittedName>
</protein>
<dbReference type="SUPFAM" id="SSF46785">
    <property type="entry name" value="Winged helix' DNA-binding domain"/>
    <property type="match status" value="1"/>
</dbReference>
<dbReference type="InterPro" id="IPR039422">
    <property type="entry name" value="MarR/SlyA-like"/>
</dbReference>
<dbReference type="CDD" id="cd00090">
    <property type="entry name" value="HTH_ARSR"/>
    <property type="match status" value="1"/>
</dbReference>
<proteinExistence type="predicted"/>
<dbReference type="PROSITE" id="PS50995">
    <property type="entry name" value="HTH_MARR_2"/>
    <property type="match status" value="1"/>
</dbReference>
<evidence type="ECO:0000313" key="4">
    <source>
        <dbReference type="Proteomes" id="UP000272464"/>
    </source>
</evidence>
<name>A0A3S1B9K3_9BACL</name>
<dbReference type="GO" id="GO:0006950">
    <property type="term" value="P:response to stress"/>
    <property type="evidence" value="ECO:0007669"/>
    <property type="project" value="TreeGrafter"/>
</dbReference>
<gene>
    <name evidence="3" type="ORF">EJP77_06975</name>
</gene>
<dbReference type="Gene3D" id="1.10.10.10">
    <property type="entry name" value="Winged helix-like DNA-binding domain superfamily/Winged helix DNA-binding domain"/>
    <property type="match status" value="1"/>
</dbReference>
<dbReference type="SMART" id="SM00347">
    <property type="entry name" value="HTH_MARR"/>
    <property type="match status" value="1"/>
</dbReference>
<dbReference type="EMBL" id="RZNX01000002">
    <property type="protein sequence ID" value="RUT33384.1"/>
    <property type="molecule type" value="Genomic_DNA"/>
</dbReference>
<dbReference type="PANTHER" id="PTHR33164">
    <property type="entry name" value="TRANSCRIPTIONAL REGULATOR, MARR FAMILY"/>
    <property type="match status" value="1"/>
</dbReference>
<accession>A0A3S1B9K3</accession>
<dbReference type="AlphaFoldDB" id="A0A3S1B9K3"/>
<dbReference type="OrthoDB" id="163346at2"/>
<keyword evidence="1" id="KW-0238">DNA-binding</keyword>
<feature type="domain" description="HTH marR-type" evidence="2">
    <location>
        <begin position="1"/>
        <end position="142"/>
    </location>
</feature>
<evidence type="ECO:0000313" key="3">
    <source>
        <dbReference type="EMBL" id="RUT33384.1"/>
    </source>
</evidence>
<dbReference type="InterPro" id="IPR000835">
    <property type="entry name" value="HTH_MarR-typ"/>
</dbReference>
<dbReference type="Pfam" id="PF12802">
    <property type="entry name" value="MarR_2"/>
    <property type="match status" value="1"/>
</dbReference>
<dbReference type="PRINTS" id="PR00598">
    <property type="entry name" value="HTHMARR"/>
</dbReference>
<dbReference type="InterPro" id="IPR036388">
    <property type="entry name" value="WH-like_DNA-bd_sf"/>
</dbReference>
<sequence>MDINENPKVQRLFEAFNRARRADWRRPSVGQCKPSEMKLLFYIKRGMKSHKEGLTVSELSSALDVTSPTVTQLINSVEAGGLVERRMDPHDRRVVRVKLTPKGDELTHKAMESFFGRFYELYEHLGEEQSEQLAELLEKVTRFLSDHSGQEEEKKRDQ</sequence>
<comment type="caution">
    <text evidence="3">The sequence shown here is derived from an EMBL/GenBank/DDBJ whole genome shotgun (WGS) entry which is preliminary data.</text>
</comment>
<dbReference type="InterPro" id="IPR036390">
    <property type="entry name" value="WH_DNA-bd_sf"/>
</dbReference>
<evidence type="ECO:0000256" key="1">
    <source>
        <dbReference type="ARBA" id="ARBA00023125"/>
    </source>
</evidence>
<dbReference type="PANTHER" id="PTHR33164:SF43">
    <property type="entry name" value="HTH-TYPE TRANSCRIPTIONAL REPRESSOR YETL"/>
    <property type="match status" value="1"/>
</dbReference>
<dbReference type="GO" id="GO:0003677">
    <property type="term" value="F:DNA binding"/>
    <property type="evidence" value="ECO:0007669"/>
    <property type="project" value="UniProtKB-KW"/>
</dbReference>